<dbReference type="Proteomes" id="UP000604046">
    <property type="component" value="Unassembled WGS sequence"/>
</dbReference>
<dbReference type="EMBL" id="CAJNDS010002346">
    <property type="protein sequence ID" value="CAE7443101.1"/>
    <property type="molecule type" value="Genomic_DNA"/>
</dbReference>
<reference evidence="1" key="1">
    <citation type="submission" date="2021-02" db="EMBL/GenBank/DDBJ databases">
        <authorList>
            <person name="Dougan E. K."/>
            <person name="Rhodes N."/>
            <person name="Thang M."/>
            <person name="Chan C."/>
        </authorList>
    </citation>
    <scope>NUCLEOTIDE SEQUENCE</scope>
</reference>
<gene>
    <name evidence="1" type="ORF">SNAT2548_LOCUS24096</name>
</gene>
<accession>A0A812RKF5</accession>
<evidence type="ECO:0000313" key="1">
    <source>
        <dbReference type="EMBL" id="CAE7443101.1"/>
    </source>
</evidence>
<evidence type="ECO:0000313" key="2">
    <source>
        <dbReference type="Proteomes" id="UP000604046"/>
    </source>
</evidence>
<organism evidence="1 2">
    <name type="scientific">Symbiodinium natans</name>
    <dbReference type="NCBI Taxonomy" id="878477"/>
    <lineage>
        <taxon>Eukaryota</taxon>
        <taxon>Sar</taxon>
        <taxon>Alveolata</taxon>
        <taxon>Dinophyceae</taxon>
        <taxon>Suessiales</taxon>
        <taxon>Symbiodiniaceae</taxon>
        <taxon>Symbiodinium</taxon>
    </lineage>
</organism>
<dbReference type="OrthoDB" id="428587at2759"/>
<sequence length="461" mass="52165">MAHQGALSAAVARSLGGCQHPDKNPARPDRAGARVDTATKVLVCTVALFSPRRADLWAQLRLVFDVCELRRIVQRKEEDCGWSDVLETFHITQAERNRRFSLFGSQYCSFFDPQSLPQTIPEPLTDPQKQLVVSLPLNKYLGRPFPSVEFCGSFAESNLVNVLASTSPPWNAQVPGSCIWQVGRVEQLSFNQLPICHFLHEALNRQLSRNRRITCLLAACVLRLMSSKNLEVLFRDRAMLDKSEGDRDRLWSLVEVPKFLQVFLTSAGKHDMACTLFVMLVQWLAAEDRGVPLGDRHEEIRNLDGQRFADFSDLVLPQTHGAEQHLPEVVGWLLSQLMQLARDLFHEALRSTRWVGYHDSCDLTPRDVVSLDAPGMLPFLRSECCLAAKVHSRKSRKGQVFEPEHSVHQVAWRHQLDAESSHLQVCEDTQDIKVKYSLGIDDHVHNPYEAAPLLKTVISRP</sequence>
<protein>
    <submittedName>
        <fullName evidence="1">Uncharacterized protein</fullName>
    </submittedName>
</protein>
<dbReference type="AlphaFoldDB" id="A0A812RKF5"/>
<proteinExistence type="predicted"/>
<comment type="caution">
    <text evidence="1">The sequence shown here is derived from an EMBL/GenBank/DDBJ whole genome shotgun (WGS) entry which is preliminary data.</text>
</comment>
<name>A0A812RKF5_9DINO</name>
<keyword evidence="2" id="KW-1185">Reference proteome</keyword>